<organism evidence="1 2">
    <name type="scientific">Falsiroseomonas algicola</name>
    <dbReference type="NCBI Taxonomy" id="2716930"/>
    <lineage>
        <taxon>Bacteria</taxon>
        <taxon>Pseudomonadati</taxon>
        <taxon>Pseudomonadota</taxon>
        <taxon>Alphaproteobacteria</taxon>
        <taxon>Acetobacterales</taxon>
        <taxon>Roseomonadaceae</taxon>
        <taxon>Falsiroseomonas</taxon>
    </lineage>
</organism>
<evidence type="ECO:0000313" key="2">
    <source>
        <dbReference type="Proteomes" id="UP000475385"/>
    </source>
</evidence>
<protein>
    <submittedName>
        <fullName evidence="1">Uncharacterized protein</fullName>
    </submittedName>
</protein>
<proteinExistence type="predicted"/>
<evidence type="ECO:0000313" key="1">
    <source>
        <dbReference type="EMBL" id="NGM22632.1"/>
    </source>
</evidence>
<accession>A0A6M1LRI1</accession>
<reference evidence="1 2" key="1">
    <citation type="submission" date="2020-02" db="EMBL/GenBank/DDBJ databases">
        <authorList>
            <person name="Kim H.M."/>
            <person name="Jeon C.O."/>
        </authorList>
    </citation>
    <scope>NUCLEOTIDE SEQUENCE [LARGE SCALE GENOMIC DNA]</scope>
    <source>
        <strain evidence="1 2">PeD5</strain>
    </source>
</reference>
<dbReference type="RefSeq" id="WP_164696531.1">
    <property type="nucleotide sequence ID" value="NZ_JAAIKB010000010.1"/>
</dbReference>
<name>A0A6M1LRI1_9PROT</name>
<dbReference type="Proteomes" id="UP000475385">
    <property type="component" value="Unassembled WGS sequence"/>
</dbReference>
<gene>
    <name evidence="1" type="ORF">G3576_21645</name>
</gene>
<comment type="caution">
    <text evidence="1">The sequence shown here is derived from an EMBL/GenBank/DDBJ whole genome shotgun (WGS) entry which is preliminary data.</text>
</comment>
<dbReference type="AlphaFoldDB" id="A0A6M1LRI1"/>
<reference evidence="1 2" key="2">
    <citation type="submission" date="2020-03" db="EMBL/GenBank/DDBJ databases">
        <title>Roseomonas stagni sp. nov., isolated from pond water in Japan.</title>
        <authorList>
            <person name="Furuhata K."/>
            <person name="Miyamoto H."/>
            <person name="Goto K."/>
        </authorList>
    </citation>
    <scope>NUCLEOTIDE SEQUENCE [LARGE SCALE GENOMIC DNA]</scope>
    <source>
        <strain evidence="1 2">PeD5</strain>
    </source>
</reference>
<keyword evidence="2" id="KW-1185">Reference proteome</keyword>
<sequence>MEPKSAWILLHYEIAADVDETEIDETILSERVAGFYSSEEQGQAAIQRLRLKPGFRDWPDGFRLFPIELDRAWWNEGFVNTDEGGVT</sequence>
<dbReference type="EMBL" id="JAAIKB010000010">
    <property type="protein sequence ID" value="NGM22632.1"/>
    <property type="molecule type" value="Genomic_DNA"/>
</dbReference>